<comment type="caution">
    <text evidence="1">The sequence shown here is derived from an EMBL/GenBank/DDBJ whole genome shotgun (WGS) entry which is preliminary data.</text>
</comment>
<dbReference type="RefSeq" id="WP_109215986.1">
    <property type="nucleotide sequence ID" value="NZ_JRFU01000120.1"/>
</dbReference>
<name>A0A2V1JV02_EUBRA</name>
<sequence length="64" mass="7608">MRIKSTAVQNEIIRYDIDKRREDERHIMELVRLITDRGNNAEIRRKGNGSLTVYEVKKHIVTVE</sequence>
<proteinExistence type="predicted"/>
<dbReference type="EMBL" id="JRFU01000120">
    <property type="protein sequence ID" value="PWE86308.1"/>
    <property type="molecule type" value="Genomic_DNA"/>
</dbReference>
<protein>
    <submittedName>
        <fullName evidence="1">Uncharacterized protein</fullName>
    </submittedName>
</protein>
<evidence type="ECO:0000313" key="2">
    <source>
        <dbReference type="Proteomes" id="UP000245288"/>
    </source>
</evidence>
<dbReference type="OrthoDB" id="2062975at2"/>
<accession>A0A2V1JV02</accession>
<evidence type="ECO:0000313" key="1">
    <source>
        <dbReference type="EMBL" id="PWE86308.1"/>
    </source>
</evidence>
<keyword evidence="2" id="KW-1185">Reference proteome</keyword>
<dbReference type="Proteomes" id="UP000245288">
    <property type="component" value="Unassembled WGS sequence"/>
</dbReference>
<gene>
    <name evidence="1" type="ORF">LG34_10830</name>
</gene>
<organism evidence="1 2">
    <name type="scientific">Eubacterium ramulus</name>
    <dbReference type="NCBI Taxonomy" id="39490"/>
    <lineage>
        <taxon>Bacteria</taxon>
        <taxon>Bacillati</taxon>
        <taxon>Bacillota</taxon>
        <taxon>Clostridia</taxon>
        <taxon>Eubacteriales</taxon>
        <taxon>Eubacteriaceae</taxon>
        <taxon>Eubacterium</taxon>
    </lineage>
</organism>
<reference evidence="1 2" key="1">
    <citation type="submission" date="2014-09" db="EMBL/GenBank/DDBJ databases">
        <title>Butyrate-producing bacteria isolated from human gut.</title>
        <authorList>
            <person name="Zhang Q."/>
            <person name="Zhao L."/>
        </authorList>
    </citation>
    <scope>NUCLEOTIDE SEQUENCE [LARGE SCALE GENOMIC DNA]</scope>
    <source>
        <strain evidence="1 2">21</strain>
    </source>
</reference>
<dbReference type="AlphaFoldDB" id="A0A2V1JV02"/>